<dbReference type="Proteomes" id="UP000198995">
    <property type="component" value="Unassembled WGS sequence"/>
</dbReference>
<gene>
    <name evidence="1" type="ORF">SAMN04489866_1193</name>
</gene>
<evidence type="ECO:0000313" key="2">
    <source>
        <dbReference type="Proteomes" id="UP000198995"/>
    </source>
</evidence>
<dbReference type="EMBL" id="FNAF01000019">
    <property type="protein sequence ID" value="SDE10101.1"/>
    <property type="molecule type" value="Genomic_DNA"/>
</dbReference>
<protein>
    <submittedName>
        <fullName evidence="1">Uncharacterized protein</fullName>
    </submittedName>
</protein>
<dbReference type="AlphaFoldDB" id="A0A1G7A5R7"/>
<proteinExistence type="predicted"/>
<dbReference type="InterPro" id="IPR045633">
    <property type="entry name" value="DUF6414"/>
</dbReference>
<evidence type="ECO:0000313" key="1">
    <source>
        <dbReference type="EMBL" id="SDE10101.1"/>
    </source>
</evidence>
<name>A0A1G7A5R7_PEPNI</name>
<dbReference type="Pfam" id="PF19952">
    <property type="entry name" value="DUF6414"/>
    <property type="match status" value="1"/>
</dbReference>
<accession>A0A1G7A5R7</accession>
<organism evidence="1 2">
    <name type="scientific">Peptococcus niger</name>
    <dbReference type="NCBI Taxonomy" id="2741"/>
    <lineage>
        <taxon>Bacteria</taxon>
        <taxon>Bacillati</taxon>
        <taxon>Bacillota</taxon>
        <taxon>Clostridia</taxon>
        <taxon>Eubacteriales</taxon>
        <taxon>Peptococcaceae</taxon>
        <taxon>Peptococcus</taxon>
    </lineage>
</organism>
<keyword evidence="2" id="KW-1185">Reference proteome</keyword>
<sequence>MSDKSSTTQLCKIIYFDDESITDYLQLMSGGKLEKTTELLETASKDAEVDTDAATKIGFGGLIKALLGWNAEVGVTASAGLSFNSEKMVKNIIKNTILTDFVNALEENENKTAVSKLPKGTIKKFSGYKITAEKDSLSYFVMVSPYMNMFQSGSTIPSGELSISLEKLDSVLRNAKGYYEFVGTKGNSKVILRFNISAFKNNYMISDLLKMNLSIFAIKVGDTTLDMLNINEELNLDLTNSVVDNPSYEESNRDNGQNTNSSKKLPVFDVLLAGVESNG</sequence>
<dbReference type="OrthoDB" id="3196366at2"/>
<dbReference type="RefSeq" id="WP_091792411.1">
    <property type="nucleotide sequence ID" value="NZ_FNAF01000019.1"/>
</dbReference>
<reference evidence="1 2" key="1">
    <citation type="submission" date="2016-10" db="EMBL/GenBank/DDBJ databases">
        <authorList>
            <person name="de Groot N.N."/>
        </authorList>
    </citation>
    <scope>NUCLEOTIDE SEQUENCE [LARGE SCALE GENOMIC DNA]</scope>
    <source>
        <strain evidence="1 2">DSM 20475</strain>
    </source>
</reference>